<evidence type="ECO:0000259" key="7">
    <source>
        <dbReference type="Pfam" id="PF01765"/>
    </source>
</evidence>
<gene>
    <name evidence="8" type="primary">EOG090X0DUK</name>
</gene>
<evidence type="ECO:0000256" key="1">
    <source>
        <dbReference type="ARBA" id="ARBA00005912"/>
    </source>
</evidence>
<dbReference type="InterPro" id="IPR023584">
    <property type="entry name" value="Ribosome_recyc_fac_dom"/>
</dbReference>
<dbReference type="GO" id="GO:0005739">
    <property type="term" value="C:mitochondrion"/>
    <property type="evidence" value="ECO:0007669"/>
    <property type="project" value="TreeGrafter"/>
</dbReference>
<reference evidence="8" key="1">
    <citation type="submission" date="2018-08" db="EMBL/GenBank/DDBJ databases">
        <authorList>
            <person name="Cornetti L."/>
        </authorList>
    </citation>
    <scope>NUCLEOTIDE SEQUENCE</scope>
    <source>
        <strain evidence="8">CH-H-2</strain>
    </source>
</reference>
<dbReference type="InterPro" id="IPR002661">
    <property type="entry name" value="Ribosome_recyc_fac"/>
</dbReference>
<evidence type="ECO:0000256" key="5">
    <source>
        <dbReference type="SAM" id="MobiDB-lite"/>
    </source>
</evidence>
<name>A0A4Y7NHH5_9CRUS</name>
<proteinExistence type="evidence at transcript level"/>
<accession>A0A4Y7NHH5</accession>
<keyword evidence="6" id="KW-0732">Signal</keyword>
<protein>
    <recommendedName>
        <fullName evidence="2">Ribosome-recycling factor, mitochondrial</fullName>
    </recommendedName>
    <alternativeName>
        <fullName evidence="4">Ribosome-releasing factor, mitochondrial</fullName>
    </alternativeName>
</protein>
<dbReference type="FunFam" id="3.30.1360.40:FF:000001">
    <property type="entry name" value="Ribosome-recycling factor"/>
    <property type="match status" value="1"/>
</dbReference>
<dbReference type="SUPFAM" id="SSF55194">
    <property type="entry name" value="Ribosome recycling factor, RRF"/>
    <property type="match status" value="1"/>
</dbReference>
<feature type="compositionally biased region" description="Polar residues" evidence="5">
    <location>
        <begin position="50"/>
        <end position="59"/>
    </location>
</feature>
<sequence>MELSPRISCWTTRMAVLVTFVVLMVHYDNQHNVASASPLPLSGFDDYSEATSRSNFNKNSDSKRFYSKGKEKGDKKKNKGPVHIDENEIAELINVNSFKHDLQKGIDQLKNDYVKNLSLRSAAGSIESLPVEFEGETYTMQEITQIGRKGPQLLVVNVSAFPQALKNVLKAINDSGMGLNPQQDGTTIFIPVPKVTKEYRENLAKNAKILFQKFKDHSRDIQNRYIREVKKKEKEVSSDLVHSVQQQIQAITEQFVGEAEKVMISKQNELLGKD</sequence>
<feature type="compositionally biased region" description="Basic and acidic residues" evidence="5">
    <location>
        <begin position="60"/>
        <end position="74"/>
    </location>
</feature>
<evidence type="ECO:0000256" key="3">
    <source>
        <dbReference type="ARBA" id="ARBA00022917"/>
    </source>
</evidence>
<dbReference type="Gene3D" id="1.10.132.20">
    <property type="entry name" value="Ribosome-recycling factor"/>
    <property type="match status" value="1"/>
</dbReference>
<comment type="similarity">
    <text evidence="1">Belongs to the RRF family.</text>
</comment>
<feature type="region of interest" description="Disordered" evidence="5">
    <location>
        <begin position="50"/>
        <end position="83"/>
    </location>
</feature>
<dbReference type="Pfam" id="PF01765">
    <property type="entry name" value="RRF"/>
    <property type="match status" value="1"/>
</dbReference>
<evidence type="ECO:0000256" key="6">
    <source>
        <dbReference type="SAM" id="SignalP"/>
    </source>
</evidence>
<organism evidence="8">
    <name type="scientific">Megafenestra aurita</name>
    <dbReference type="NCBI Taxonomy" id="2291010"/>
    <lineage>
        <taxon>Eukaryota</taxon>
        <taxon>Metazoa</taxon>
        <taxon>Ecdysozoa</taxon>
        <taxon>Arthropoda</taxon>
        <taxon>Crustacea</taxon>
        <taxon>Branchiopoda</taxon>
        <taxon>Diplostraca</taxon>
        <taxon>Cladocera</taxon>
        <taxon>Anomopoda</taxon>
        <taxon>Daphniidae</taxon>
        <taxon>Megafenestra</taxon>
    </lineage>
</organism>
<dbReference type="InterPro" id="IPR036191">
    <property type="entry name" value="RRF_sf"/>
</dbReference>
<dbReference type="GO" id="GO:0043023">
    <property type="term" value="F:ribosomal large subunit binding"/>
    <property type="evidence" value="ECO:0007669"/>
    <property type="project" value="TreeGrafter"/>
</dbReference>
<feature type="domain" description="Ribosome recycling factor" evidence="7">
    <location>
        <begin position="109"/>
        <end position="271"/>
    </location>
</feature>
<dbReference type="Gene3D" id="3.30.1360.40">
    <property type="match status" value="1"/>
</dbReference>
<evidence type="ECO:0000256" key="4">
    <source>
        <dbReference type="ARBA" id="ARBA00033107"/>
    </source>
</evidence>
<dbReference type="PANTHER" id="PTHR20982">
    <property type="entry name" value="RIBOSOME RECYCLING FACTOR"/>
    <property type="match status" value="1"/>
</dbReference>
<dbReference type="AlphaFoldDB" id="A0A4Y7NHH5"/>
<dbReference type="PANTHER" id="PTHR20982:SF3">
    <property type="entry name" value="MITOCHONDRIAL RIBOSOME RECYCLING FACTOR PSEUDO 1"/>
    <property type="match status" value="1"/>
</dbReference>
<dbReference type="EMBL" id="LR023040">
    <property type="protein sequence ID" value="SVE92659.1"/>
    <property type="molecule type" value="mRNA"/>
</dbReference>
<evidence type="ECO:0000256" key="2">
    <source>
        <dbReference type="ARBA" id="ARBA00020581"/>
    </source>
</evidence>
<keyword evidence="3" id="KW-0648">Protein biosynthesis</keyword>
<feature type="signal peptide" evidence="6">
    <location>
        <begin position="1"/>
        <end position="30"/>
    </location>
</feature>
<evidence type="ECO:0000313" key="8">
    <source>
        <dbReference type="EMBL" id="SVE92659.1"/>
    </source>
</evidence>
<feature type="chain" id="PRO_5021259800" description="Ribosome-recycling factor, mitochondrial" evidence="6">
    <location>
        <begin position="31"/>
        <end position="274"/>
    </location>
</feature>
<dbReference type="GO" id="GO:0006412">
    <property type="term" value="P:translation"/>
    <property type="evidence" value="ECO:0007669"/>
    <property type="project" value="UniProtKB-KW"/>
</dbReference>